<name>A0ABN2P6U7_9ACTN</name>
<sequence>MVYELWVAGYHPQGAGGRPGYVSLPPVGPTVADRMSALRTVLLRRLQEPGP</sequence>
<reference evidence="1 2" key="1">
    <citation type="journal article" date="2019" name="Int. J. Syst. Evol. Microbiol.">
        <title>The Global Catalogue of Microorganisms (GCM) 10K type strain sequencing project: providing services to taxonomists for standard genome sequencing and annotation.</title>
        <authorList>
            <consortium name="The Broad Institute Genomics Platform"/>
            <consortium name="The Broad Institute Genome Sequencing Center for Infectious Disease"/>
            <person name="Wu L."/>
            <person name="Ma J."/>
        </authorList>
    </citation>
    <scope>NUCLEOTIDE SEQUENCE [LARGE SCALE GENOMIC DNA]</scope>
    <source>
        <strain evidence="1 2">JCM 13581</strain>
    </source>
</reference>
<dbReference type="Proteomes" id="UP001501303">
    <property type="component" value="Unassembled WGS sequence"/>
</dbReference>
<keyword evidence="2" id="KW-1185">Reference proteome</keyword>
<accession>A0ABN2P6U7</accession>
<proteinExistence type="predicted"/>
<organism evidence="1 2">
    <name type="scientific">Streptomyces sodiiphilus</name>
    <dbReference type="NCBI Taxonomy" id="226217"/>
    <lineage>
        <taxon>Bacteria</taxon>
        <taxon>Bacillati</taxon>
        <taxon>Actinomycetota</taxon>
        <taxon>Actinomycetes</taxon>
        <taxon>Kitasatosporales</taxon>
        <taxon>Streptomycetaceae</taxon>
        <taxon>Streptomyces</taxon>
    </lineage>
</organism>
<dbReference type="EMBL" id="BAAAMJ010000022">
    <property type="protein sequence ID" value="GAA1913262.1"/>
    <property type="molecule type" value="Genomic_DNA"/>
</dbReference>
<evidence type="ECO:0000313" key="1">
    <source>
        <dbReference type="EMBL" id="GAA1913262.1"/>
    </source>
</evidence>
<gene>
    <name evidence="1" type="ORF">GCM10009716_23610</name>
</gene>
<protein>
    <submittedName>
        <fullName evidence="1">Uncharacterized protein</fullName>
    </submittedName>
</protein>
<comment type="caution">
    <text evidence="1">The sequence shown here is derived from an EMBL/GenBank/DDBJ whole genome shotgun (WGS) entry which is preliminary data.</text>
</comment>
<evidence type="ECO:0000313" key="2">
    <source>
        <dbReference type="Proteomes" id="UP001501303"/>
    </source>
</evidence>